<evidence type="ECO:0000256" key="4">
    <source>
        <dbReference type="ARBA" id="ARBA00022737"/>
    </source>
</evidence>
<evidence type="ECO:0000256" key="1">
    <source>
        <dbReference type="ARBA" id="ARBA00004324"/>
    </source>
</evidence>
<feature type="repeat" description="WD" evidence="8">
    <location>
        <begin position="531"/>
        <end position="572"/>
    </location>
</feature>
<feature type="repeat" description="WD" evidence="8">
    <location>
        <begin position="615"/>
        <end position="656"/>
    </location>
</feature>
<evidence type="ECO:0000313" key="11">
    <source>
        <dbReference type="EMBL" id="OAE27968.1"/>
    </source>
</evidence>
<dbReference type="InterPro" id="IPR006595">
    <property type="entry name" value="CTLH_C"/>
</dbReference>
<feature type="repeat" description="WD" evidence="8">
    <location>
        <begin position="672"/>
        <end position="701"/>
    </location>
</feature>
<dbReference type="InterPro" id="IPR019775">
    <property type="entry name" value="WD40_repeat_CS"/>
</dbReference>
<dbReference type="InterPro" id="IPR006594">
    <property type="entry name" value="LisH"/>
</dbReference>
<dbReference type="SUPFAM" id="SSF50978">
    <property type="entry name" value="WD40 repeat-like"/>
    <property type="match status" value="1"/>
</dbReference>
<name>A0A176W4M5_MARPO</name>
<dbReference type="Proteomes" id="UP000077202">
    <property type="component" value="Unassembled WGS sequence"/>
</dbReference>
<evidence type="ECO:0000256" key="6">
    <source>
        <dbReference type="ARBA" id="ARBA00025801"/>
    </source>
</evidence>
<dbReference type="InterPro" id="IPR054080">
    <property type="entry name" value="TPR1-like_2nd"/>
</dbReference>
<evidence type="ECO:0000313" key="12">
    <source>
        <dbReference type="Proteomes" id="UP000077202"/>
    </source>
</evidence>
<keyword evidence="3" id="KW-0507">mRNA processing</keyword>
<dbReference type="Pfam" id="PF00400">
    <property type="entry name" value="WD40"/>
    <property type="match status" value="7"/>
</dbReference>
<dbReference type="EMBL" id="LVLJ01001793">
    <property type="protein sequence ID" value="OAE27968.1"/>
    <property type="molecule type" value="Genomic_DNA"/>
</dbReference>
<feature type="repeat" description="WD" evidence="8">
    <location>
        <begin position="486"/>
        <end position="520"/>
    </location>
</feature>
<feature type="repeat" description="WD" evidence="8">
    <location>
        <begin position="573"/>
        <end position="614"/>
    </location>
</feature>
<dbReference type="PROSITE" id="PS50082">
    <property type="entry name" value="WD_REPEATS_2"/>
    <property type="match status" value="6"/>
</dbReference>
<dbReference type="PANTHER" id="PTHR22848">
    <property type="entry name" value="WD40 REPEAT PROTEIN"/>
    <property type="match status" value="1"/>
</dbReference>
<evidence type="ECO:0000256" key="9">
    <source>
        <dbReference type="SAM" id="MobiDB-lite"/>
    </source>
</evidence>
<dbReference type="GO" id="GO:0016607">
    <property type="term" value="C:nuclear speck"/>
    <property type="evidence" value="ECO:0007669"/>
    <property type="project" value="UniProtKB-SubCell"/>
</dbReference>
<evidence type="ECO:0000256" key="7">
    <source>
        <dbReference type="ARBA" id="ARBA00026184"/>
    </source>
</evidence>
<dbReference type="InterPro" id="IPR045184">
    <property type="entry name" value="SMU1"/>
</dbReference>
<protein>
    <recommendedName>
        <fullName evidence="7">WD40 repeat-containing protein SMU1</fullName>
    </recommendedName>
</protein>
<dbReference type="PRINTS" id="PR00320">
    <property type="entry name" value="GPROTEINBRPT"/>
</dbReference>
<dbReference type="InterPro" id="IPR001680">
    <property type="entry name" value="WD40_rpt"/>
</dbReference>
<reference evidence="11" key="1">
    <citation type="submission" date="2016-03" db="EMBL/GenBank/DDBJ databases">
        <title>Mechanisms controlling the formation of the plant cell surface in tip-growing cells are functionally conserved among land plants.</title>
        <authorList>
            <person name="Honkanen S."/>
            <person name="Jones V.A."/>
            <person name="Morieri G."/>
            <person name="Champion C."/>
            <person name="Hetherington A.J."/>
            <person name="Kelly S."/>
            <person name="Saint-Marcoux D."/>
            <person name="Proust H."/>
            <person name="Prescott H."/>
            <person name="Dolan L."/>
        </authorList>
    </citation>
    <scope>NUCLEOTIDE SEQUENCE [LARGE SCALE GENOMIC DNA]</scope>
    <source>
        <tissue evidence="11">Whole gametophyte</tissue>
    </source>
</reference>
<dbReference type="CDD" id="cd00200">
    <property type="entry name" value="WD40"/>
    <property type="match status" value="1"/>
</dbReference>
<organism evidence="11 12">
    <name type="scientific">Marchantia polymorpha subsp. ruderalis</name>
    <dbReference type="NCBI Taxonomy" id="1480154"/>
    <lineage>
        <taxon>Eukaryota</taxon>
        <taxon>Viridiplantae</taxon>
        <taxon>Streptophyta</taxon>
        <taxon>Embryophyta</taxon>
        <taxon>Marchantiophyta</taxon>
        <taxon>Marchantiopsida</taxon>
        <taxon>Marchantiidae</taxon>
        <taxon>Marchantiales</taxon>
        <taxon>Marchantiaceae</taxon>
        <taxon>Marchantia</taxon>
    </lineage>
</organism>
<dbReference type="PROSITE" id="PS50294">
    <property type="entry name" value="WD_REPEATS_REGION"/>
    <property type="match status" value="5"/>
</dbReference>
<comment type="similarity">
    <text evidence="6">Belongs to the WD repeat SMU1 family.</text>
</comment>
<dbReference type="InterPro" id="IPR015943">
    <property type="entry name" value="WD40/YVTN_repeat-like_dom_sf"/>
</dbReference>
<evidence type="ECO:0000256" key="5">
    <source>
        <dbReference type="ARBA" id="ARBA00023187"/>
    </source>
</evidence>
<dbReference type="GO" id="GO:0000398">
    <property type="term" value="P:mRNA splicing, via spliceosome"/>
    <property type="evidence" value="ECO:0007669"/>
    <property type="project" value="InterPro"/>
</dbReference>
<proteinExistence type="inferred from homology"/>
<keyword evidence="4" id="KW-0677">Repeat</keyword>
<dbReference type="AlphaFoldDB" id="A0A176W4M5"/>
<feature type="repeat" description="WD" evidence="8">
    <location>
        <begin position="437"/>
        <end position="479"/>
    </location>
</feature>
<accession>A0A176W4M5</accession>
<dbReference type="Gene3D" id="2.130.10.10">
    <property type="entry name" value="YVTN repeat-like/Quinoprotein amine dehydrogenase"/>
    <property type="match status" value="2"/>
</dbReference>
<dbReference type="Pfam" id="PF21889">
    <property type="entry name" value="TPR1-like_2nd"/>
    <property type="match status" value="1"/>
</dbReference>
<keyword evidence="5" id="KW-0508">mRNA splicing</keyword>
<comment type="caution">
    <text evidence="11">The sequence shown here is derived from an EMBL/GenBank/DDBJ whole genome shotgun (WGS) entry which is preliminary data.</text>
</comment>
<dbReference type="PROSITE" id="PS50897">
    <property type="entry name" value="CTLH"/>
    <property type="match status" value="1"/>
</dbReference>
<dbReference type="InterPro" id="IPR020472">
    <property type="entry name" value="WD40_PAC1"/>
</dbReference>
<dbReference type="PROSITE" id="PS00678">
    <property type="entry name" value="WD_REPEATS_1"/>
    <property type="match status" value="5"/>
</dbReference>
<evidence type="ECO:0000256" key="8">
    <source>
        <dbReference type="PROSITE-ProRule" id="PRU00221"/>
    </source>
</evidence>
<sequence>MIFDRIKEDDSNNDLHEYAQTRTRTIEYNTSRIWNLAKKHLVSDPFGCCCEHHHAQQWVSTPTSGRIFATPESEEWHRTLATKEKAKGETRVGEQGGVSDSDKRRDVAGLLLNNGAVVRFGAKGATGARTPRARDEDEKRRSEVEERDGVARSALPYGQVDRSIICVRSLCMSHGTACGPQNNKGSGVLRERAQEALYAGTPRRIIGNDDAIFDHNNHKIKEDIIKMIIQYLQDEGYFASMMTIQDEANVRVNEHLRHRSQFKRIKTAIMDGEWSEMEKLIQKTPLKDHQHFLYNFYKQQYLELIEQMEYQKAFALLTKRLKPLEQMGSLHNEFKDLCYLLTCKCIHDAPSFKNWEGVAASREKLVEQFSSMLEIESNDLAVARQEMQQHRLLHLLKQAVRYQIEFSRYHPKVVPIVPTLLEDYSCFVLPNAHRTTFRGHRSNVKCVDFVGEEGSMLVSGSSDNTVRVWDVEDGRCLHVLGDGDTGGGHTSRIWDVTSSTSGDLVVSASGDATVKVWDIRGTTDAACLMTLSGHEGDVYSAKYHQSSNYVVTGGYDKTLRLWDVRTGTLLRTFSGHKSSVSRVIFNPLGNLVISGSKDSTIKFWDLVSGVCVKTYSSHLGEVTSVEMNKDGSLLLSGSKDNSNRLWDVRVARPIKRFKGHQNTSKNFVRAGFGPDESLIVGGSEDGLIYIWDATTGEVLQRLGSNSPDSHEDIAYRAIWNAHQSLLVSCSHDCTLKTWWYDEKHPFDQEDDF</sequence>
<feature type="compositionally biased region" description="Basic and acidic residues" evidence="9">
    <location>
        <begin position="132"/>
        <end position="149"/>
    </location>
</feature>
<evidence type="ECO:0000256" key="2">
    <source>
        <dbReference type="ARBA" id="ARBA00022574"/>
    </source>
</evidence>
<dbReference type="SMART" id="SM00320">
    <property type="entry name" value="WD40"/>
    <property type="match status" value="7"/>
</dbReference>
<feature type="domain" description="CTLH" evidence="10">
    <location>
        <begin position="258"/>
        <end position="312"/>
    </location>
</feature>
<dbReference type="InterPro" id="IPR036322">
    <property type="entry name" value="WD40_repeat_dom_sf"/>
</dbReference>
<gene>
    <name evidence="11" type="ORF">AXG93_1062s1000</name>
</gene>
<evidence type="ECO:0000256" key="3">
    <source>
        <dbReference type="ARBA" id="ARBA00022664"/>
    </source>
</evidence>
<comment type="subcellular location">
    <subcellularLocation>
        <location evidence="1">Nucleus speckle</location>
    </subcellularLocation>
</comment>
<keyword evidence="12" id="KW-1185">Reference proteome</keyword>
<keyword evidence="2 8" id="KW-0853">WD repeat</keyword>
<dbReference type="PROSITE" id="PS50896">
    <property type="entry name" value="LISH"/>
    <property type="match status" value="1"/>
</dbReference>
<evidence type="ECO:0000259" key="10">
    <source>
        <dbReference type="PROSITE" id="PS50897"/>
    </source>
</evidence>
<feature type="region of interest" description="Disordered" evidence="9">
    <location>
        <begin position="122"/>
        <end position="149"/>
    </location>
</feature>